<feature type="compositionally biased region" description="Polar residues" evidence="7">
    <location>
        <begin position="308"/>
        <end position="317"/>
    </location>
</feature>
<feature type="region of interest" description="Disordered" evidence="7">
    <location>
        <begin position="297"/>
        <end position="317"/>
    </location>
</feature>
<dbReference type="InterPro" id="IPR004960">
    <property type="entry name" value="LipA_acyltrans"/>
</dbReference>
<proteinExistence type="predicted"/>
<evidence type="ECO:0000313" key="8">
    <source>
        <dbReference type="EMBL" id="PWE28276.1"/>
    </source>
</evidence>
<keyword evidence="5" id="KW-0472">Membrane</keyword>
<keyword evidence="3" id="KW-0997">Cell inner membrane</keyword>
<dbReference type="PANTHER" id="PTHR30606:SF10">
    <property type="entry name" value="PHOSPHATIDYLINOSITOL MANNOSIDE ACYLTRANSFERASE"/>
    <property type="match status" value="1"/>
</dbReference>
<dbReference type="AlphaFoldDB" id="A0A2U2C8Q9"/>
<evidence type="ECO:0000256" key="3">
    <source>
        <dbReference type="ARBA" id="ARBA00022519"/>
    </source>
</evidence>
<gene>
    <name evidence="8" type="ORF">C4N9_13120</name>
</gene>
<evidence type="ECO:0000313" key="9">
    <source>
        <dbReference type="Proteomes" id="UP000244940"/>
    </source>
</evidence>
<dbReference type="PANTHER" id="PTHR30606">
    <property type="entry name" value="LIPID A BIOSYNTHESIS LAUROYL ACYLTRANSFERASE"/>
    <property type="match status" value="1"/>
</dbReference>
<dbReference type="Pfam" id="PF03279">
    <property type="entry name" value="Lip_A_acyltrans"/>
    <property type="match status" value="1"/>
</dbReference>
<dbReference type="GO" id="GO:0005886">
    <property type="term" value="C:plasma membrane"/>
    <property type="evidence" value="ECO:0007669"/>
    <property type="project" value="UniProtKB-SubCell"/>
</dbReference>
<evidence type="ECO:0000256" key="5">
    <source>
        <dbReference type="ARBA" id="ARBA00023136"/>
    </source>
</evidence>
<evidence type="ECO:0000256" key="6">
    <source>
        <dbReference type="ARBA" id="ARBA00023315"/>
    </source>
</evidence>
<dbReference type="Proteomes" id="UP000244940">
    <property type="component" value="Unassembled WGS sequence"/>
</dbReference>
<keyword evidence="4 8" id="KW-0808">Transferase</keyword>
<dbReference type="GO" id="GO:0016746">
    <property type="term" value="F:acyltransferase activity"/>
    <property type="evidence" value="ECO:0007669"/>
    <property type="project" value="UniProtKB-KW"/>
</dbReference>
<accession>A0A2U2C8Q9</accession>
<dbReference type="GeneID" id="94365833"/>
<evidence type="ECO:0000256" key="4">
    <source>
        <dbReference type="ARBA" id="ARBA00022679"/>
    </source>
</evidence>
<reference evidence="8 9" key="1">
    <citation type="submission" date="2018-05" db="EMBL/GenBank/DDBJ databases">
        <title>Pararhodobacter marina sp. nov., isolated from deep-sea water of the Indian Ocean.</title>
        <authorList>
            <person name="Lai Q.Sr."/>
            <person name="Liu X."/>
            <person name="Shao Z."/>
        </authorList>
    </citation>
    <scope>NUCLEOTIDE SEQUENCE [LARGE SCALE GENOMIC DNA]</scope>
    <source>
        <strain evidence="8 9">CIC4N-9</strain>
    </source>
</reference>
<dbReference type="CDD" id="cd07984">
    <property type="entry name" value="LPLAT_LABLAT-like"/>
    <property type="match status" value="1"/>
</dbReference>
<evidence type="ECO:0000256" key="1">
    <source>
        <dbReference type="ARBA" id="ARBA00004533"/>
    </source>
</evidence>
<protein>
    <submittedName>
        <fullName evidence="8">Lauroyl acyltransferase</fullName>
    </submittedName>
</protein>
<dbReference type="RefSeq" id="WP_109533782.1">
    <property type="nucleotide sequence ID" value="NZ_QEYD01000007.1"/>
</dbReference>
<comment type="caution">
    <text evidence="8">The sequence shown here is derived from an EMBL/GenBank/DDBJ whole genome shotgun (WGS) entry which is preliminary data.</text>
</comment>
<organism evidence="8 9">
    <name type="scientific">Pararhodobacter marinus</name>
    <dbReference type="NCBI Taxonomy" id="2184063"/>
    <lineage>
        <taxon>Bacteria</taxon>
        <taxon>Pseudomonadati</taxon>
        <taxon>Pseudomonadota</taxon>
        <taxon>Alphaproteobacteria</taxon>
        <taxon>Rhodobacterales</taxon>
        <taxon>Paracoccaceae</taxon>
        <taxon>Pararhodobacter</taxon>
    </lineage>
</organism>
<keyword evidence="9" id="KW-1185">Reference proteome</keyword>
<comment type="subcellular location">
    <subcellularLocation>
        <location evidence="1">Cell inner membrane</location>
    </subcellularLocation>
</comment>
<sequence>MARATTESRTRLSFRHRIEDRASAAVVGAAKLLPYERRVPAMGWFARTILGPLALNRRTRANLKHVYPDMPPAEIRRICRDVADNFGRSLIEINSGREFAERVTHLTPTGPGLMALERAHAEGRPVILVSAHFGNYDAWRANLSQRGFRVGGLYMPMTNPATNRRYVATIESIASPLFPRGAEGMADMIRFLKSGGMLGLLGDHYMANGELIDFLGKPARTATSAAKMAMKYKALLVPLYATRSPDGLSFTIEIEAPIPHTDPLTMTRALNDSASARVRAHPGQWFWLHRRWKRAEPDLRGDQRGDKSPSNSPTETA</sequence>
<dbReference type="GO" id="GO:0009247">
    <property type="term" value="P:glycolipid biosynthetic process"/>
    <property type="evidence" value="ECO:0007669"/>
    <property type="project" value="UniProtKB-ARBA"/>
</dbReference>
<keyword evidence="2" id="KW-1003">Cell membrane</keyword>
<dbReference type="OrthoDB" id="9801955at2"/>
<evidence type="ECO:0000256" key="7">
    <source>
        <dbReference type="SAM" id="MobiDB-lite"/>
    </source>
</evidence>
<keyword evidence="6 8" id="KW-0012">Acyltransferase</keyword>
<feature type="compositionally biased region" description="Basic and acidic residues" evidence="7">
    <location>
        <begin position="297"/>
        <end position="307"/>
    </location>
</feature>
<dbReference type="EMBL" id="QEYD01000007">
    <property type="protein sequence ID" value="PWE28276.1"/>
    <property type="molecule type" value="Genomic_DNA"/>
</dbReference>
<name>A0A2U2C8Q9_9RHOB</name>
<evidence type="ECO:0000256" key="2">
    <source>
        <dbReference type="ARBA" id="ARBA00022475"/>
    </source>
</evidence>